<feature type="transmembrane region" description="Helical" evidence="13">
    <location>
        <begin position="148"/>
        <end position="165"/>
    </location>
</feature>
<evidence type="ECO:0000313" key="16">
    <source>
        <dbReference type="EMBL" id="KAI1714430.1"/>
    </source>
</evidence>
<sequence length="869" mass="99023">MDTYLFDRGTYERYYNCVTYNVDDVPIETRRHILHGVIHITLFIILEPLYLLCVIAMYRRINQSCYKIMFVMGVVDVLCLPIIGILHGYLGVIGAMFCSMPDLIYIAGFLCMTLWGCESTIAVLLAINRCTEIALPRLNQMLFSKNRTWWWLSVAVIYSICYGFFNKPVLFNSILMTWTFEAHYGYLPNTDNWYHSDMEIAHDSSIFIVLTSLYAIFAYVLSCRVSNPVARRDLSSNMLRVQRMTFLQVFILSIIHMNASGLYAYMTFFSYNQVVVDISMFGWFFAHGKAEKNIYKALSSLSQLICLNSCAMARLYFWSLLALFVVITCTLGEISERAKWIAINKPENLLKNKIGCQKRFYKPSKVDLKAEDSFVCVCNGTYCDEPEPVGNLQEGQVVYFTSSKDEHRLKRQSTQILNRAELNGDRSSQETVTVRVDASKRYQEILGFGGAFTDAAGIQFNSLSSNTGQKLLEAYFGEHGINYTIGRVPIASCDFSTREYSYLDKEDDFNLTTFSLATEDMKFKIPYILKAWKLSKGELKLFGSPWSAPAWMKTNERMKGGGQLKGDFNGKYYETYAKYFVRFLEEYWKHGVKFWGLTIQNEPESGLDPFWGWQTMYLSSQMQVEFAHKLLSPVLKASEVGKDVKVMAHDDQRSGLLDTAKAIYANEEKAKAIDGTGSHWYSHSEYSVLSDVHNIQPKKFILATEACTGYAPGEHVPLLGDWHRAEEYANDILQNMRNWVVGWTDWNMALDLQGGPNWVGNFVDAPILVNATADQFLKQPMFYALAHFSRFVPPGSLRIDSSNSTMPDNSIQHVAFRTPEGRRVLVLLNTHPSQAFSVQLVDEKWAGTRAAEIGVPAKSFVTAVWDKPS</sequence>
<evidence type="ECO:0000256" key="2">
    <source>
        <dbReference type="ARBA" id="ARBA00004760"/>
    </source>
</evidence>
<dbReference type="PANTHER" id="PTHR11069">
    <property type="entry name" value="GLUCOSYLCERAMIDASE"/>
    <property type="match status" value="1"/>
</dbReference>
<keyword evidence="12" id="KW-0326">Glycosidase</keyword>
<dbReference type="InterPro" id="IPR001139">
    <property type="entry name" value="Glyco_hydro_30"/>
</dbReference>
<accession>A0AAD4N7V2</accession>
<dbReference type="SUPFAM" id="SSF51445">
    <property type="entry name" value="(Trans)glycosidases"/>
    <property type="match status" value="1"/>
</dbReference>
<dbReference type="EMBL" id="JAKKPZ010000013">
    <property type="protein sequence ID" value="KAI1714430.1"/>
    <property type="molecule type" value="Genomic_DNA"/>
</dbReference>
<dbReference type="InterPro" id="IPR033452">
    <property type="entry name" value="GH30_C"/>
</dbReference>
<evidence type="ECO:0000256" key="7">
    <source>
        <dbReference type="ARBA" id="ARBA00022801"/>
    </source>
</evidence>
<evidence type="ECO:0000313" key="17">
    <source>
        <dbReference type="Proteomes" id="UP001201812"/>
    </source>
</evidence>
<evidence type="ECO:0000256" key="1">
    <source>
        <dbReference type="ARBA" id="ARBA00001013"/>
    </source>
</evidence>
<evidence type="ECO:0000256" key="11">
    <source>
        <dbReference type="ARBA" id="ARBA00051345"/>
    </source>
</evidence>
<dbReference type="PANTHER" id="PTHR11069:SF23">
    <property type="entry name" value="LYSOSOMAL ACID GLUCOSYLCERAMIDASE"/>
    <property type="match status" value="1"/>
</dbReference>
<evidence type="ECO:0000256" key="10">
    <source>
        <dbReference type="ARBA" id="ARBA00050474"/>
    </source>
</evidence>
<dbReference type="FunFam" id="3.20.20.80:FF:000030">
    <property type="entry name" value="Lysosomal acid glucosylceramidase"/>
    <property type="match status" value="1"/>
</dbReference>
<dbReference type="GO" id="GO:0010605">
    <property type="term" value="P:negative regulation of macromolecule metabolic process"/>
    <property type="evidence" value="ECO:0007669"/>
    <property type="project" value="UniProtKB-ARBA"/>
</dbReference>
<evidence type="ECO:0000256" key="9">
    <source>
        <dbReference type="ARBA" id="ARBA00023098"/>
    </source>
</evidence>
<dbReference type="GO" id="GO:0042391">
    <property type="term" value="P:regulation of membrane potential"/>
    <property type="evidence" value="ECO:0007669"/>
    <property type="project" value="UniProtKB-ARBA"/>
</dbReference>
<feature type="transmembrane region" description="Helical" evidence="13">
    <location>
        <begin position="70"/>
        <end position="97"/>
    </location>
</feature>
<protein>
    <recommendedName>
        <fullName evidence="5 12">Glucosylceramidase</fullName>
        <ecNumber evidence="5 12">3.2.1.45</ecNumber>
    </recommendedName>
</protein>
<name>A0AAD4N7V2_9BILA</name>
<evidence type="ECO:0000259" key="15">
    <source>
        <dbReference type="Pfam" id="PF17189"/>
    </source>
</evidence>
<keyword evidence="13" id="KW-0812">Transmembrane</keyword>
<dbReference type="EC" id="3.2.1.45" evidence="5 12"/>
<dbReference type="Pfam" id="PF17189">
    <property type="entry name" value="Glyco_hydro_30C"/>
    <property type="match status" value="1"/>
</dbReference>
<dbReference type="GO" id="GO:0006914">
    <property type="term" value="P:autophagy"/>
    <property type="evidence" value="ECO:0007669"/>
    <property type="project" value="UniProtKB-ARBA"/>
</dbReference>
<comment type="catalytic activity">
    <reaction evidence="11">
        <text>an N-acyl-1-beta-D-glucosyl-15-methylhexadecasphing-4-enine + H2O = an N-acyl-15-methylhexadecasphing-4-enine + D-glucose</text>
        <dbReference type="Rhea" id="RHEA:34755"/>
        <dbReference type="ChEBI" id="CHEBI:4167"/>
        <dbReference type="ChEBI" id="CHEBI:15377"/>
        <dbReference type="ChEBI" id="CHEBI:70815"/>
        <dbReference type="ChEBI" id="CHEBI:70846"/>
    </reaction>
    <physiologicalReaction direction="left-to-right" evidence="11">
        <dbReference type="Rhea" id="RHEA:34756"/>
    </physiologicalReaction>
</comment>
<evidence type="ECO:0000259" key="14">
    <source>
        <dbReference type="Pfam" id="PF02055"/>
    </source>
</evidence>
<evidence type="ECO:0000256" key="4">
    <source>
        <dbReference type="ARBA" id="ARBA00005382"/>
    </source>
</evidence>
<feature type="transmembrane region" description="Helical" evidence="13">
    <location>
        <begin position="33"/>
        <end position="58"/>
    </location>
</feature>
<feature type="domain" description="Glycosyl hydrolase family 30 TIM-barrel" evidence="14">
    <location>
        <begin position="445"/>
        <end position="792"/>
    </location>
</feature>
<dbReference type="CDD" id="cd00637">
    <property type="entry name" value="7tm_classA_rhodopsin-like"/>
    <property type="match status" value="1"/>
</dbReference>
<feature type="transmembrane region" description="Helical" evidence="13">
    <location>
        <begin position="246"/>
        <end position="266"/>
    </location>
</feature>
<keyword evidence="9 12" id="KW-0443">Lipid metabolism</keyword>
<gene>
    <name evidence="16" type="ORF">DdX_08525</name>
</gene>
<dbReference type="GO" id="GO:0005774">
    <property type="term" value="C:vacuolar membrane"/>
    <property type="evidence" value="ECO:0007669"/>
    <property type="project" value="UniProtKB-ARBA"/>
</dbReference>
<dbReference type="InterPro" id="IPR033453">
    <property type="entry name" value="Glyco_hydro_30_TIM-barrel"/>
</dbReference>
<evidence type="ECO:0000256" key="6">
    <source>
        <dbReference type="ARBA" id="ARBA00022729"/>
    </source>
</evidence>
<dbReference type="InterPro" id="IPR017853">
    <property type="entry name" value="GH"/>
</dbReference>
<dbReference type="GO" id="GO:0030163">
    <property type="term" value="P:protein catabolic process"/>
    <property type="evidence" value="ECO:0007669"/>
    <property type="project" value="UniProtKB-ARBA"/>
</dbReference>
<dbReference type="PRINTS" id="PR00843">
    <property type="entry name" value="GLHYDRLASE30"/>
</dbReference>
<dbReference type="GO" id="GO:0005764">
    <property type="term" value="C:lysosome"/>
    <property type="evidence" value="ECO:0007669"/>
    <property type="project" value="UniProtKB-ARBA"/>
</dbReference>
<dbReference type="Proteomes" id="UP001201812">
    <property type="component" value="Unassembled WGS sequence"/>
</dbReference>
<dbReference type="GO" id="GO:0051246">
    <property type="term" value="P:regulation of protein metabolic process"/>
    <property type="evidence" value="ECO:0007669"/>
    <property type="project" value="UniProtKB-ARBA"/>
</dbReference>
<proteinExistence type="inferred from homology"/>
<dbReference type="SUPFAM" id="SSF81321">
    <property type="entry name" value="Family A G protein-coupled receptor-like"/>
    <property type="match status" value="1"/>
</dbReference>
<comment type="caution">
    <text evidence="16">The sequence shown here is derived from an EMBL/GenBank/DDBJ whole genome shotgun (WGS) entry which is preliminary data.</text>
</comment>
<evidence type="ECO:0000256" key="12">
    <source>
        <dbReference type="RuleBase" id="RU361188"/>
    </source>
</evidence>
<evidence type="ECO:0000256" key="8">
    <source>
        <dbReference type="ARBA" id="ARBA00022919"/>
    </source>
</evidence>
<comment type="pathway">
    <text evidence="3">Sphingolipid metabolism.</text>
</comment>
<dbReference type="GO" id="GO:0016758">
    <property type="term" value="F:hexosyltransferase activity"/>
    <property type="evidence" value="ECO:0007669"/>
    <property type="project" value="UniProtKB-ARBA"/>
</dbReference>
<feature type="transmembrane region" description="Helical" evidence="13">
    <location>
        <begin position="103"/>
        <end position="127"/>
    </location>
</feature>
<feature type="domain" description="Glycosyl hydrolase family 30 beta sandwich" evidence="15">
    <location>
        <begin position="795"/>
        <end position="862"/>
    </location>
</feature>
<dbReference type="Gene3D" id="3.20.20.80">
    <property type="entry name" value="Glycosidases"/>
    <property type="match status" value="1"/>
</dbReference>
<keyword evidence="7 12" id="KW-0378">Hydrolase</keyword>
<evidence type="ECO:0000256" key="5">
    <source>
        <dbReference type="ARBA" id="ARBA00012658"/>
    </source>
</evidence>
<dbReference type="Gene3D" id="1.20.1070.10">
    <property type="entry name" value="Rhodopsin 7-helix transmembrane proteins"/>
    <property type="match status" value="1"/>
</dbReference>
<keyword evidence="8 12" id="KW-0746">Sphingolipid metabolism</keyword>
<dbReference type="GO" id="GO:0032006">
    <property type="term" value="P:regulation of TOR signaling"/>
    <property type="evidence" value="ECO:0007669"/>
    <property type="project" value="UniProtKB-ARBA"/>
</dbReference>
<organism evidence="16 17">
    <name type="scientific">Ditylenchus destructor</name>
    <dbReference type="NCBI Taxonomy" id="166010"/>
    <lineage>
        <taxon>Eukaryota</taxon>
        <taxon>Metazoa</taxon>
        <taxon>Ecdysozoa</taxon>
        <taxon>Nematoda</taxon>
        <taxon>Chromadorea</taxon>
        <taxon>Rhabditida</taxon>
        <taxon>Tylenchina</taxon>
        <taxon>Tylenchomorpha</taxon>
        <taxon>Sphaerularioidea</taxon>
        <taxon>Anguinidae</taxon>
        <taxon>Anguininae</taxon>
        <taxon>Ditylenchus</taxon>
    </lineage>
</organism>
<reference evidence="16" key="1">
    <citation type="submission" date="2022-01" db="EMBL/GenBank/DDBJ databases">
        <title>Genome Sequence Resource for Two Populations of Ditylenchus destructor, the Migratory Endoparasitic Phytonematode.</title>
        <authorList>
            <person name="Zhang H."/>
            <person name="Lin R."/>
            <person name="Xie B."/>
        </authorList>
    </citation>
    <scope>NUCLEOTIDE SEQUENCE</scope>
    <source>
        <strain evidence="16">BazhouSP</strain>
    </source>
</reference>
<dbReference type="GO" id="GO:0006680">
    <property type="term" value="P:glucosylceramide catabolic process"/>
    <property type="evidence" value="ECO:0007669"/>
    <property type="project" value="TreeGrafter"/>
</dbReference>
<keyword evidence="17" id="KW-1185">Reference proteome</keyword>
<comment type="catalytic activity">
    <reaction evidence="1">
        <text>a beta-D-glucosyl-(1&lt;-&gt;1')-N-acylsphing-4-enine + H2O = an N-acylsphing-4-enine + D-glucose</text>
        <dbReference type="Rhea" id="RHEA:13269"/>
        <dbReference type="ChEBI" id="CHEBI:4167"/>
        <dbReference type="ChEBI" id="CHEBI:15377"/>
        <dbReference type="ChEBI" id="CHEBI:22801"/>
        <dbReference type="ChEBI" id="CHEBI:52639"/>
        <dbReference type="EC" id="3.2.1.45"/>
    </reaction>
    <physiologicalReaction direction="left-to-right" evidence="1">
        <dbReference type="Rhea" id="RHEA:13270"/>
    </physiologicalReaction>
</comment>
<comment type="similarity">
    <text evidence="4 12">Belongs to the glycosyl hydrolase 30 family.</text>
</comment>
<dbReference type="GO" id="GO:0005102">
    <property type="term" value="F:signaling receptor binding"/>
    <property type="evidence" value="ECO:0007669"/>
    <property type="project" value="UniProtKB-ARBA"/>
</dbReference>
<dbReference type="Pfam" id="PF02055">
    <property type="entry name" value="Glyco_hydro_30"/>
    <property type="match status" value="1"/>
</dbReference>
<dbReference type="GO" id="GO:0006066">
    <property type="term" value="P:alcohol metabolic process"/>
    <property type="evidence" value="ECO:0007669"/>
    <property type="project" value="UniProtKB-ARBA"/>
</dbReference>
<dbReference type="Pfam" id="PF10321">
    <property type="entry name" value="7TM_GPCR_Srt"/>
    <property type="match status" value="1"/>
</dbReference>
<keyword evidence="6" id="KW-0732">Signal</keyword>
<dbReference type="AlphaFoldDB" id="A0AAD4N7V2"/>
<feature type="transmembrane region" description="Helical" evidence="13">
    <location>
        <begin position="206"/>
        <end position="225"/>
    </location>
</feature>
<dbReference type="GO" id="GO:0008202">
    <property type="term" value="P:steroid metabolic process"/>
    <property type="evidence" value="ECO:0007669"/>
    <property type="project" value="UniProtKB-ARBA"/>
</dbReference>
<evidence type="ECO:0000256" key="3">
    <source>
        <dbReference type="ARBA" id="ARBA00004991"/>
    </source>
</evidence>
<dbReference type="GO" id="GO:0016241">
    <property type="term" value="P:regulation of macroautophagy"/>
    <property type="evidence" value="ECO:0007669"/>
    <property type="project" value="UniProtKB-ARBA"/>
</dbReference>
<evidence type="ECO:0000256" key="13">
    <source>
        <dbReference type="SAM" id="Phobius"/>
    </source>
</evidence>
<dbReference type="InterPro" id="IPR019425">
    <property type="entry name" value="7TM_GPCR_serpentine_rcpt_Srt"/>
</dbReference>
<dbReference type="GO" id="GO:0007040">
    <property type="term" value="P:lysosome organization"/>
    <property type="evidence" value="ECO:0007669"/>
    <property type="project" value="UniProtKB-ARBA"/>
</dbReference>
<keyword evidence="13" id="KW-1133">Transmembrane helix</keyword>
<keyword evidence="13" id="KW-0472">Membrane</keyword>
<comment type="catalytic activity">
    <reaction evidence="10">
        <text>a beta-D-glucosylceramide + H2O = an N-acyl-sphingoid base + D-glucose</text>
        <dbReference type="Rhea" id="RHEA:81447"/>
        <dbReference type="ChEBI" id="CHEBI:4167"/>
        <dbReference type="ChEBI" id="CHEBI:15377"/>
        <dbReference type="ChEBI" id="CHEBI:83264"/>
        <dbReference type="ChEBI" id="CHEBI:83273"/>
    </reaction>
    <physiologicalReaction direction="left-to-right" evidence="10">
        <dbReference type="Rhea" id="RHEA:81448"/>
    </physiologicalReaction>
</comment>
<dbReference type="GO" id="GO:0004348">
    <property type="term" value="F:glucosylceramidase activity"/>
    <property type="evidence" value="ECO:0007669"/>
    <property type="project" value="UniProtKB-EC"/>
</dbReference>
<comment type="pathway">
    <text evidence="2">Lipid metabolism; sphingolipid metabolism.</text>
</comment>